<evidence type="ECO:0000256" key="1">
    <source>
        <dbReference type="SAM" id="MobiDB-lite"/>
    </source>
</evidence>
<reference evidence="3 4" key="1">
    <citation type="journal article" date="2014" name="PLoS Genet.">
        <title>Phylogenetically driven sequencing of extremely halophilic archaea reveals strategies for static and dynamic osmo-response.</title>
        <authorList>
            <person name="Becker E.A."/>
            <person name="Seitzer P.M."/>
            <person name="Tritt A."/>
            <person name="Larsen D."/>
            <person name="Krusor M."/>
            <person name="Yao A.I."/>
            <person name="Wu D."/>
            <person name="Madern D."/>
            <person name="Eisen J.A."/>
            <person name="Darling A.E."/>
            <person name="Facciotti M.T."/>
        </authorList>
    </citation>
    <scope>NUCLEOTIDE SEQUENCE [LARGE SCALE GENOMIC DNA]</scope>
    <source>
        <strain evidence="3 4">DSM 12278</strain>
    </source>
</reference>
<protein>
    <submittedName>
        <fullName evidence="3">N-methylhydantoinase (ATP-hydrolyzing) A 2</fullName>
    </submittedName>
</protein>
<keyword evidence="4" id="KW-1185">Reference proteome</keyword>
<proteinExistence type="predicted"/>
<evidence type="ECO:0000313" key="4">
    <source>
        <dbReference type="Proteomes" id="UP000011554"/>
    </source>
</evidence>
<evidence type="ECO:0000313" key="3">
    <source>
        <dbReference type="EMBL" id="ELY97083.1"/>
    </source>
</evidence>
<name>M0AI82_NATA1</name>
<dbReference type="AlphaFoldDB" id="M0AI82"/>
<dbReference type="STRING" id="29540.C481_20871"/>
<feature type="region of interest" description="Disordered" evidence="1">
    <location>
        <begin position="33"/>
        <end position="53"/>
    </location>
</feature>
<feature type="domain" description="Acetophenone carboxylase-like C-terminal" evidence="2">
    <location>
        <begin position="42"/>
        <end position="106"/>
    </location>
</feature>
<dbReference type="Proteomes" id="UP000011554">
    <property type="component" value="Unassembled WGS sequence"/>
</dbReference>
<dbReference type="eggNOG" id="arCOG01511">
    <property type="taxonomic scope" value="Archaea"/>
</dbReference>
<accession>M0AI82</accession>
<evidence type="ECO:0000259" key="2">
    <source>
        <dbReference type="Pfam" id="PF19278"/>
    </source>
</evidence>
<sequence length="114" mass="12771">MNLYRDKYTVGSAPFDQFPVTFVNLRAIGSKQTAAQEFQSPSAAKTEADDGGTRKVYFDGEWREATTYHRDRLNPRAEFEGPVIMGDDHSTITLNPAMNASIDEHENVTIDVND</sequence>
<gene>
    <name evidence="3" type="ORF">C481_20871</name>
</gene>
<dbReference type="EMBL" id="AOIO01000049">
    <property type="protein sequence ID" value="ELY97083.1"/>
    <property type="molecule type" value="Genomic_DNA"/>
</dbReference>
<comment type="caution">
    <text evidence="3">The sequence shown here is derived from an EMBL/GenBank/DDBJ whole genome shotgun (WGS) entry which is preliminary data.</text>
</comment>
<dbReference type="RefSeq" id="WP_006111293.1">
    <property type="nucleotide sequence ID" value="NZ_AOIO01000049.1"/>
</dbReference>
<dbReference type="Pfam" id="PF19278">
    <property type="entry name" value="Hydant_A_C"/>
    <property type="match status" value="1"/>
</dbReference>
<feature type="compositionally biased region" description="Polar residues" evidence="1">
    <location>
        <begin position="33"/>
        <end position="43"/>
    </location>
</feature>
<organism evidence="3 4">
    <name type="scientific">Natrialba asiatica (strain ATCC 700177 / DSM 12278 / JCM 9576 / FERM P-10747 / NBRC 102637 / 172P1)</name>
    <dbReference type="NCBI Taxonomy" id="29540"/>
    <lineage>
        <taxon>Archaea</taxon>
        <taxon>Methanobacteriati</taxon>
        <taxon>Methanobacteriota</taxon>
        <taxon>Stenosarchaea group</taxon>
        <taxon>Halobacteria</taxon>
        <taxon>Halobacteriales</taxon>
        <taxon>Natrialbaceae</taxon>
        <taxon>Natrialba</taxon>
    </lineage>
</organism>
<dbReference type="InterPro" id="IPR049517">
    <property type="entry name" value="ACX-like_C"/>
</dbReference>